<reference evidence="1" key="1">
    <citation type="journal article" date="2021" name="Proc. Natl. Acad. Sci. U.S.A.">
        <title>A Catalog of Tens of Thousands of Viruses from Human Metagenomes Reveals Hidden Associations with Chronic Diseases.</title>
        <authorList>
            <person name="Tisza M.J."/>
            <person name="Buck C.B."/>
        </authorList>
    </citation>
    <scope>NUCLEOTIDE SEQUENCE</scope>
    <source>
        <strain evidence="1">CtJYR23</strain>
    </source>
</reference>
<dbReference type="EMBL" id="BK032621">
    <property type="protein sequence ID" value="DAF51765.1"/>
    <property type="molecule type" value="Genomic_DNA"/>
</dbReference>
<organism evidence="1">
    <name type="scientific">Siphoviridae sp. ctJYR23</name>
    <dbReference type="NCBI Taxonomy" id="2827837"/>
    <lineage>
        <taxon>Viruses</taxon>
        <taxon>Duplodnaviria</taxon>
        <taxon>Heunggongvirae</taxon>
        <taxon>Uroviricota</taxon>
        <taxon>Caudoviricetes</taxon>
    </lineage>
</organism>
<protein>
    <submittedName>
        <fullName evidence="1">EB1-like C-terminal motif</fullName>
    </submittedName>
</protein>
<proteinExistence type="predicted"/>
<name>A0A8S5SL36_9CAUD</name>
<evidence type="ECO:0000313" key="1">
    <source>
        <dbReference type="EMBL" id="DAF51765.1"/>
    </source>
</evidence>
<accession>A0A8S5SL36</accession>
<sequence length="67" mass="8066">MTPHDKVIYIIQQLELSDSKVARAIQKSTSAATHKRMKLRDNKFTEEDFQRIRDFYLEKLRNIEKLE</sequence>